<proteinExistence type="inferred from homology"/>
<evidence type="ECO:0000256" key="5">
    <source>
        <dbReference type="ARBA" id="ARBA00022898"/>
    </source>
</evidence>
<comment type="cofactor">
    <cofactor evidence="1">
        <name>pyridoxal 5'-phosphate</name>
        <dbReference type="ChEBI" id="CHEBI:597326"/>
    </cofactor>
</comment>
<keyword evidence="3 10" id="KW-0808">Transferase</keyword>
<sequence>MRNQPIHYFDHAATTPLSEPARAALIEHMGVIGNAGSLHTAGRTARRIHDAARIELAHAAGVDPAEIVFTSGGTEADNLAIKGLYAKRNAVPGSKPEPAVGKPARPRIIYTGIEHPAVLDVIEYLAQHHGAEPVLVPVTEDAVVDLDAWRTALAHAPERTALATLMWANNEVGTIQPVEEAAAIAAEHGVPFHTDAVQAFGHTPTQLNNPAITTAAITAHKLGGPVGIGALIVRRTAQLTPHIHGGGQERGLRSGTADVASAAAFAAAATAAQASLDQESERLECLREKLVHAITTTIPNATVSGVQAAANRASRGGDSAQQLPGIVHLSVPGAQGDSVLFLLDSLGFATSTGSACTAGMAQPSHVLLAMGRSKQDATDVQRFSMGSLTTEGSVQALIDALPGVIAQARAAG</sequence>
<keyword evidence="11" id="KW-1185">Reference proteome</keyword>
<dbReference type="Gene3D" id="3.40.640.10">
    <property type="entry name" value="Type I PLP-dependent aspartate aminotransferase-like (Major domain)"/>
    <property type="match status" value="1"/>
</dbReference>
<comment type="catalytic activity">
    <reaction evidence="8">
        <text>(sulfur carrier)-H + L-cysteine = (sulfur carrier)-SH + L-alanine</text>
        <dbReference type="Rhea" id="RHEA:43892"/>
        <dbReference type="Rhea" id="RHEA-COMP:14737"/>
        <dbReference type="Rhea" id="RHEA-COMP:14739"/>
        <dbReference type="ChEBI" id="CHEBI:29917"/>
        <dbReference type="ChEBI" id="CHEBI:35235"/>
        <dbReference type="ChEBI" id="CHEBI:57972"/>
        <dbReference type="ChEBI" id="CHEBI:64428"/>
        <dbReference type="EC" id="2.8.1.7"/>
    </reaction>
</comment>
<dbReference type="PANTHER" id="PTHR11601:SF34">
    <property type="entry name" value="CYSTEINE DESULFURASE"/>
    <property type="match status" value="1"/>
</dbReference>
<keyword evidence="5" id="KW-0663">Pyridoxal phosphate</keyword>
<comment type="caution">
    <text evidence="10">The sequence shown here is derived from an EMBL/GenBank/DDBJ whole genome shotgun (WGS) entry which is preliminary data.</text>
</comment>
<evidence type="ECO:0000256" key="4">
    <source>
        <dbReference type="ARBA" id="ARBA00022723"/>
    </source>
</evidence>
<dbReference type="PANTHER" id="PTHR11601">
    <property type="entry name" value="CYSTEINE DESULFURYLASE FAMILY MEMBER"/>
    <property type="match status" value="1"/>
</dbReference>
<evidence type="ECO:0000259" key="9">
    <source>
        <dbReference type="Pfam" id="PF00266"/>
    </source>
</evidence>
<protein>
    <submittedName>
        <fullName evidence="10">Cysteine desulfurase</fullName>
        <ecNumber evidence="10">2.8.1.7</ecNumber>
    </submittedName>
</protein>
<evidence type="ECO:0000256" key="2">
    <source>
        <dbReference type="ARBA" id="ARBA00006490"/>
    </source>
</evidence>
<keyword evidence="6" id="KW-0408">Iron</keyword>
<evidence type="ECO:0000256" key="8">
    <source>
        <dbReference type="ARBA" id="ARBA00050776"/>
    </source>
</evidence>
<keyword evidence="4" id="KW-0479">Metal-binding</keyword>
<dbReference type="Gene3D" id="1.10.260.50">
    <property type="match status" value="1"/>
</dbReference>
<evidence type="ECO:0000256" key="7">
    <source>
        <dbReference type="ARBA" id="ARBA00023014"/>
    </source>
</evidence>
<keyword evidence="7" id="KW-0411">Iron-sulfur</keyword>
<dbReference type="SUPFAM" id="SSF53383">
    <property type="entry name" value="PLP-dependent transferases"/>
    <property type="match status" value="1"/>
</dbReference>
<dbReference type="GO" id="GO:0031071">
    <property type="term" value="F:cysteine desulfurase activity"/>
    <property type="evidence" value="ECO:0007669"/>
    <property type="project" value="UniProtKB-EC"/>
</dbReference>
<dbReference type="Proteomes" id="UP001180715">
    <property type="component" value="Unassembled WGS sequence"/>
</dbReference>
<dbReference type="InterPro" id="IPR015421">
    <property type="entry name" value="PyrdxlP-dep_Trfase_major"/>
</dbReference>
<dbReference type="EC" id="2.8.1.7" evidence="10"/>
<evidence type="ECO:0000256" key="6">
    <source>
        <dbReference type="ARBA" id="ARBA00023004"/>
    </source>
</evidence>
<organism evidence="10 11">
    <name type="scientific">Pseudoglutamicibacter albus</name>
    <dbReference type="NCBI Taxonomy" id="98671"/>
    <lineage>
        <taxon>Bacteria</taxon>
        <taxon>Bacillati</taxon>
        <taxon>Actinomycetota</taxon>
        <taxon>Actinomycetes</taxon>
        <taxon>Micrococcales</taxon>
        <taxon>Micrococcaceae</taxon>
        <taxon>Pseudoglutamicibacter</taxon>
    </lineage>
</organism>
<dbReference type="RefSeq" id="WP_310247126.1">
    <property type="nucleotide sequence ID" value="NZ_JAVDXX010000001.1"/>
</dbReference>
<comment type="similarity">
    <text evidence="2">Belongs to the class-V pyridoxal-phosphate-dependent aminotransferase family. NifS/IscS subfamily.</text>
</comment>
<evidence type="ECO:0000313" key="10">
    <source>
        <dbReference type="EMBL" id="MDR7293876.1"/>
    </source>
</evidence>
<gene>
    <name evidence="10" type="ORF">J2S67_001144</name>
</gene>
<dbReference type="Gene3D" id="3.90.1150.10">
    <property type="entry name" value="Aspartate Aminotransferase, domain 1"/>
    <property type="match status" value="1"/>
</dbReference>
<feature type="domain" description="Aminotransferase class V" evidence="9">
    <location>
        <begin position="7"/>
        <end position="397"/>
    </location>
</feature>
<reference evidence="10" key="1">
    <citation type="submission" date="2023-07" db="EMBL/GenBank/DDBJ databases">
        <title>Sequencing the genomes of 1000 actinobacteria strains.</title>
        <authorList>
            <person name="Klenk H.-P."/>
        </authorList>
    </citation>
    <scope>NUCLEOTIDE SEQUENCE</scope>
    <source>
        <strain evidence="10">DSM 13068</strain>
    </source>
</reference>
<dbReference type="InterPro" id="IPR015422">
    <property type="entry name" value="PyrdxlP-dep_Trfase_small"/>
</dbReference>
<dbReference type="Pfam" id="PF00266">
    <property type="entry name" value="Aminotran_5"/>
    <property type="match status" value="1"/>
</dbReference>
<name>A0ABU1YZU0_9MICC</name>
<dbReference type="InterPro" id="IPR000192">
    <property type="entry name" value="Aminotrans_V_dom"/>
</dbReference>
<accession>A0ABU1YZU0</accession>
<evidence type="ECO:0000256" key="3">
    <source>
        <dbReference type="ARBA" id="ARBA00022679"/>
    </source>
</evidence>
<dbReference type="EMBL" id="JAVDXX010000001">
    <property type="protein sequence ID" value="MDR7293876.1"/>
    <property type="molecule type" value="Genomic_DNA"/>
</dbReference>
<dbReference type="InterPro" id="IPR016454">
    <property type="entry name" value="Cysteine_dSase"/>
</dbReference>
<evidence type="ECO:0000313" key="11">
    <source>
        <dbReference type="Proteomes" id="UP001180715"/>
    </source>
</evidence>
<evidence type="ECO:0000256" key="1">
    <source>
        <dbReference type="ARBA" id="ARBA00001933"/>
    </source>
</evidence>
<dbReference type="PIRSF" id="PIRSF005572">
    <property type="entry name" value="NifS"/>
    <property type="match status" value="1"/>
</dbReference>
<dbReference type="InterPro" id="IPR015424">
    <property type="entry name" value="PyrdxlP-dep_Trfase"/>
</dbReference>